<evidence type="ECO:0000256" key="8">
    <source>
        <dbReference type="RuleBase" id="RU366063"/>
    </source>
</evidence>
<keyword evidence="11" id="KW-1185">Reference proteome</keyword>
<dbReference type="PANTHER" id="PTHR21427:SF19">
    <property type="entry name" value="UBIQUINONE BIOSYNTHESIS PROTEIN COQ9, MITOCHONDRIAL"/>
    <property type="match status" value="1"/>
</dbReference>
<comment type="subcellular location">
    <subcellularLocation>
        <location evidence="1 8">Mitochondrion</location>
    </subcellularLocation>
</comment>
<evidence type="ECO:0000313" key="10">
    <source>
        <dbReference type="EMBL" id="KAL1867843.1"/>
    </source>
</evidence>
<comment type="pathway">
    <text evidence="2 8">Cofactor biosynthesis; ubiquinone biosynthesis.</text>
</comment>
<accession>A0ABR3WW05</accession>
<keyword evidence="4 8" id="KW-0831">Ubiquinone biosynthesis</keyword>
<dbReference type="InterPro" id="IPR013718">
    <property type="entry name" value="COQ9_C"/>
</dbReference>
<evidence type="ECO:0000256" key="3">
    <source>
        <dbReference type="ARBA" id="ARBA00010766"/>
    </source>
</evidence>
<keyword evidence="7 8" id="KW-0496">Mitochondrion</keyword>
<protein>
    <recommendedName>
        <fullName evidence="8">Ubiquinone biosynthesis protein</fullName>
    </recommendedName>
</protein>
<comment type="function">
    <text evidence="8">Membrane-associated protein that warps the membrane surface to access and bind aromatic isoprenes with high specificity, including ubiquinone (CoQ) isoprene intermediates and presents them directly to Coq7, therefore facilitating the Coq7-mediated hydroxylase step. Participates in the biosynthesis of coenzyme Q, also named ubiquinone, an essential lipid-soluble electron transporter for aerobic cellular respiration.</text>
</comment>
<reference evidence="10 11" key="1">
    <citation type="journal article" date="2024" name="Commun. Biol.">
        <title>Comparative genomic analysis of thermophilic fungi reveals convergent evolutionary adaptations and gene losses.</title>
        <authorList>
            <person name="Steindorff A.S."/>
            <person name="Aguilar-Pontes M.V."/>
            <person name="Robinson A.J."/>
            <person name="Andreopoulos B."/>
            <person name="LaButti K."/>
            <person name="Kuo A."/>
            <person name="Mondo S."/>
            <person name="Riley R."/>
            <person name="Otillar R."/>
            <person name="Haridas S."/>
            <person name="Lipzen A."/>
            <person name="Grimwood J."/>
            <person name="Schmutz J."/>
            <person name="Clum A."/>
            <person name="Reid I.D."/>
            <person name="Moisan M.C."/>
            <person name="Butler G."/>
            <person name="Nguyen T.T.M."/>
            <person name="Dewar K."/>
            <person name="Conant G."/>
            <person name="Drula E."/>
            <person name="Henrissat B."/>
            <person name="Hansel C."/>
            <person name="Singer S."/>
            <person name="Hutchinson M.I."/>
            <person name="de Vries R.P."/>
            <person name="Natvig D.O."/>
            <person name="Powell A.J."/>
            <person name="Tsang A."/>
            <person name="Grigoriev I.V."/>
        </authorList>
    </citation>
    <scope>NUCLEOTIDE SEQUENCE [LARGE SCALE GENOMIC DNA]</scope>
    <source>
        <strain evidence="10 11">ATCC 24622</strain>
    </source>
</reference>
<comment type="similarity">
    <text evidence="3 8">Belongs to the COQ9 family.</text>
</comment>
<dbReference type="Gene3D" id="1.10.357.10">
    <property type="entry name" value="Tetracycline Repressor, domain 2"/>
    <property type="match status" value="1"/>
</dbReference>
<evidence type="ECO:0000256" key="6">
    <source>
        <dbReference type="ARBA" id="ARBA00023121"/>
    </source>
</evidence>
<dbReference type="NCBIfam" id="TIGR02396">
    <property type="entry name" value="diverge_rpsU"/>
    <property type="match status" value="1"/>
</dbReference>
<gene>
    <name evidence="10" type="ORF">VTK73DRAFT_3924</name>
</gene>
<feature type="domain" description="COQ9 C-terminal" evidence="9">
    <location>
        <begin position="212"/>
        <end position="281"/>
    </location>
</feature>
<evidence type="ECO:0000256" key="4">
    <source>
        <dbReference type="ARBA" id="ARBA00022688"/>
    </source>
</evidence>
<name>A0ABR3WW05_9PEZI</name>
<evidence type="ECO:0000313" key="11">
    <source>
        <dbReference type="Proteomes" id="UP001586593"/>
    </source>
</evidence>
<evidence type="ECO:0000256" key="5">
    <source>
        <dbReference type="ARBA" id="ARBA00022946"/>
    </source>
</evidence>
<keyword evidence="6 8" id="KW-0446">Lipid-binding</keyword>
<dbReference type="Pfam" id="PF08511">
    <property type="entry name" value="COQ9"/>
    <property type="match status" value="1"/>
</dbReference>
<keyword evidence="5" id="KW-0809">Transit peptide</keyword>
<dbReference type="Proteomes" id="UP001586593">
    <property type="component" value="Unassembled WGS sequence"/>
</dbReference>
<evidence type="ECO:0000256" key="7">
    <source>
        <dbReference type="ARBA" id="ARBA00023128"/>
    </source>
</evidence>
<proteinExistence type="inferred from homology"/>
<comment type="caution">
    <text evidence="10">The sequence shown here is derived from an EMBL/GenBank/DDBJ whole genome shotgun (WGS) entry which is preliminary data.</text>
</comment>
<evidence type="ECO:0000256" key="2">
    <source>
        <dbReference type="ARBA" id="ARBA00004749"/>
    </source>
</evidence>
<dbReference type="PANTHER" id="PTHR21427">
    <property type="entry name" value="UBIQUINONE BIOSYNTHESIS PROTEIN COQ9, MITOCHONDRIAL"/>
    <property type="match status" value="1"/>
</dbReference>
<sequence length="310" mass="34020">MSYPAPARIPSLRIVCLTISPCTRTKPVAAGSAPANSPARCISCLVRSSCRPPSPRRHVLATSAACWNGRNQPPTRSPRVYHSYHSHDHPASARPFTSAERILLSAAYRYVPVHGFSAEALAHGARDAGYLDISPSVLPDGVFGLVRWHLVSQREALGSRAGELFQGADATHFRSVRDKVEALTWERLMGNREVIGRWQEALAIMAQPSYVAPSLKELALLADEIWYLAGDISVDPSWYTKRASLSAIYTATELFMTNDRSADFQETRGFLRRRLDEASELGSAVRSIGQWLGFTASASISVLRSKGMPI</sequence>
<organism evidence="10 11">
    <name type="scientific">Phialemonium thermophilum</name>
    <dbReference type="NCBI Taxonomy" id="223376"/>
    <lineage>
        <taxon>Eukaryota</taxon>
        <taxon>Fungi</taxon>
        <taxon>Dikarya</taxon>
        <taxon>Ascomycota</taxon>
        <taxon>Pezizomycotina</taxon>
        <taxon>Sordariomycetes</taxon>
        <taxon>Sordariomycetidae</taxon>
        <taxon>Cephalothecales</taxon>
        <taxon>Cephalothecaceae</taxon>
        <taxon>Phialemonium</taxon>
    </lineage>
</organism>
<dbReference type="InterPro" id="IPR012762">
    <property type="entry name" value="Ubiq_biosynth_COQ9"/>
</dbReference>
<evidence type="ECO:0000259" key="9">
    <source>
        <dbReference type="Pfam" id="PF08511"/>
    </source>
</evidence>
<dbReference type="EMBL" id="JAZHXJ010000229">
    <property type="protein sequence ID" value="KAL1867843.1"/>
    <property type="molecule type" value="Genomic_DNA"/>
</dbReference>
<evidence type="ECO:0000256" key="1">
    <source>
        <dbReference type="ARBA" id="ARBA00004173"/>
    </source>
</evidence>